<dbReference type="InterPro" id="IPR036875">
    <property type="entry name" value="Znf_CCHC_sf"/>
</dbReference>
<evidence type="ECO:0000313" key="5">
    <source>
        <dbReference type="EMBL" id="RPB18830.1"/>
    </source>
</evidence>
<evidence type="ECO:0000256" key="3">
    <source>
        <dbReference type="SAM" id="MobiDB-lite"/>
    </source>
</evidence>
<dbReference type="InterPro" id="IPR001878">
    <property type="entry name" value="Znf_CCHC"/>
</dbReference>
<sequence>MGAGMVEEQAKVQRTISARKGRVEEENRKEKELKKIEVKRKEAEADKKKELKAQVEAEMVAAQAKTVRDSQQKAWSACEETLQELAGKDRSALNEDELIGLGKEMKEARAMKEKIERETRQPLESRVGKSRQVVNGEILKTVEVIMGHKQEITVKGKAELETAVAKVNLLLRTTAVTMDRTAWVVTAKAGTGEFADESTWSVGRVAQDIDPLKVAWEVGRMLIQVFGHTEGMLNVWVEEGSAVRLIAPSVPMPVARDRKALAEKLRSENKDIKGGKRMPKAWGEARVTSFMFDAADAAEAAMLVKTGIMWDGKRRKVALFEKGGASQEGWKPVRQTLQRQQLGGCGGQEHRGQGHRGQGHRGTQGHQEIRCYRCSGWGHMRRDCTSGSAQDGSRTQIGRHAKKVDTEGFEEVHRGKVGGGRRMEEAGEDRRKRERAGESGVIGGVAEGPPRGPARL</sequence>
<feature type="compositionally biased region" description="Basic and acidic residues" evidence="3">
    <location>
        <begin position="421"/>
        <end position="437"/>
    </location>
</feature>
<name>A0A3N4L7E9_9PEZI</name>
<reference evidence="5 6" key="1">
    <citation type="journal article" date="2018" name="Nat. Ecol. Evol.">
        <title>Pezizomycetes genomes reveal the molecular basis of ectomycorrhizal truffle lifestyle.</title>
        <authorList>
            <person name="Murat C."/>
            <person name="Payen T."/>
            <person name="Noel B."/>
            <person name="Kuo A."/>
            <person name="Morin E."/>
            <person name="Chen J."/>
            <person name="Kohler A."/>
            <person name="Krizsan K."/>
            <person name="Balestrini R."/>
            <person name="Da Silva C."/>
            <person name="Montanini B."/>
            <person name="Hainaut M."/>
            <person name="Levati E."/>
            <person name="Barry K.W."/>
            <person name="Belfiori B."/>
            <person name="Cichocki N."/>
            <person name="Clum A."/>
            <person name="Dockter R.B."/>
            <person name="Fauchery L."/>
            <person name="Guy J."/>
            <person name="Iotti M."/>
            <person name="Le Tacon F."/>
            <person name="Lindquist E.A."/>
            <person name="Lipzen A."/>
            <person name="Malagnac F."/>
            <person name="Mello A."/>
            <person name="Molinier V."/>
            <person name="Miyauchi S."/>
            <person name="Poulain J."/>
            <person name="Riccioni C."/>
            <person name="Rubini A."/>
            <person name="Sitrit Y."/>
            <person name="Splivallo R."/>
            <person name="Traeger S."/>
            <person name="Wang M."/>
            <person name="Zifcakova L."/>
            <person name="Wipf D."/>
            <person name="Zambonelli A."/>
            <person name="Paolocci F."/>
            <person name="Nowrousian M."/>
            <person name="Ottonello S."/>
            <person name="Baldrian P."/>
            <person name="Spatafora J.W."/>
            <person name="Henrissat B."/>
            <person name="Nagy L.G."/>
            <person name="Aury J.M."/>
            <person name="Wincker P."/>
            <person name="Grigoriev I.V."/>
            <person name="Bonfante P."/>
            <person name="Martin F.M."/>
        </authorList>
    </citation>
    <scope>NUCLEOTIDE SEQUENCE [LARGE SCALE GENOMIC DNA]</scope>
    <source>
        <strain evidence="5 6">ATCC MYA-4762</strain>
    </source>
</reference>
<dbReference type="InParanoid" id="A0A3N4L7E9"/>
<keyword evidence="1" id="KW-0479">Metal-binding</keyword>
<dbReference type="EMBL" id="ML121608">
    <property type="protein sequence ID" value="RPB18830.1"/>
    <property type="molecule type" value="Genomic_DNA"/>
</dbReference>
<evidence type="ECO:0000256" key="1">
    <source>
        <dbReference type="PROSITE-ProRule" id="PRU00047"/>
    </source>
</evidence>
<keyword evidence="1" id="KW-0863">Zinc-finger</keyword>
<organism evidence="5 6">
    <name type="scientific">Terfezia boudieri ATCC MYA-4762</name>
    <dbReference type="NCBI Taxonomy" id="1051890"/>
    <lineage>
        <taxon>Eukaryota</taxon>
        <taxon>Fungi</taxon>
        <taxon>Dikarya</taxon>
        <taxon>Ascomycota</taxon>
        <taxon>Pezizomycotina</taxon>
        <taxon>Pezizomycetes</taxon>
        <taxon>Pezizales</taxon>
        <taxon>Pezizaceae</taxon>
        <taxon>Terfezia</taxon>
    </lineage>
</organism>
<dbReference type="OrthoDB" id="5481156at2759"/>
<dbReference type="GO" id="GO:0008270">
    <property type="term" value="F:zinc ion binding"/>
    <property type="evidence" value="ECO:0007669"/>
    <property type="project" value="UniProtKB-KW"/>
</dbReference>
<feature type="region of interest" description="Disordered" evidence="3">
    <location>
        <begin position="414"/>
        <end position="456"/>
    </location>
</feature>
<evidence type="ECO:0000256" key="2">
    <source>
        <dbReference type="SAM" id="Coils"/>
    </source>
</evidence>
<evidence type="ECO:0000313" key="6">
    <source>
        <dbReference type="Proteomes" id="UP000267821"/>
    </source>
</evidence>
<evidence type="ECO:0000259" key="4">
    <source>
        <dbReference type="PROSITE" id="PS50158"/>
    </source>
</evidence>
<accession>A0A3N4L7E9</accession>
<proteinExistence type="predicted"/>
<dbReference type="AlphaFoldDB" id="A0A3N4L7E9"/>
<dbReference type="Proteomes" id="UP000267821">
    <property type="component" value="Unassembled WGS sequence"/>
</dbReference>
<feature type="domain" description="CCHC-type" evidence="4">
    <location>
        <begin position="370"/>
        <end position="386"/>
    </location>
</feature>
<dbReference type="PROSITE" id="PS50158">
    <property type="entry name" value="ZF_CCHC"/>
    <property type="match status" value="1"/>
</dbReference>
<feature type="coiled-coil region" evidence="2">
    <location>
        <begin position="22"/>
        <end position="65"/>
    </location>
</feature>
<gene>
    <name evidence="5" type="ORF">L211DRAFT_853751</name>
</gene>
<keyword evidence="6" id="KW-1185">Reference proteome</keyword>
<feature type="region of interest" description="Disordered" evidence="3">
    <location>
        <begin position="343"/>
        <end position="365"/>
    </location>
</feature>
<keyword evidence="2" id="KW-0175">Coiled coil</keyword>
<keyword evidence="1" id="KW-0862">Zinc</keyword>
<dbReference type="SUPFAM" id="SSF57756">
    <property type="entry name" value="Retrovirus zinc finger-like domains"/>
    <property type="match status" value="1"/>
</dbReference>
<dbReference type="GO" id="GO:0003676">
    <property type="term" value="F:nucleic acid binding"/>
    <property type="evidence" value="ECO:0007669"/>
    <property type="project" value="InterPro"/>
</dbReference>
<protein>
    <recommendedName>
        <fullName evidence="4">CCHC-type domain-containing protein</fullName>
    </recommendedName>
</protein>